<evidence type="ECO:0000259" key="3">
    <source>
        <dbReference type="Pfam" id="PF00171"/>
    </source>
</evidence>
<feature type="region of interest" description="Disordered" evidence="2">
    <location>
        <begin position="275"/>
        <end position="371"/>
    </location>
</feature>
<feature type="compositionally biased region" description="Basic residues" evidence="2">
    <location>
        <begin position="117"/>
        <end position="131"/>
    </location>
</feature>
<dbReference type="Gene3D" id="3.40.309.10">
    <property type="entry name" value="Aldehyde Dehydrogenase, Chain A, domain 2"/>
    <property type="match status" value="1"/>
</dbReference>
<dbReference type="PANTHER" id="PTHR43353:SF3">
    <property type="entry name" value="ALDEHYDE DEHYDROGENASE-RELATED"/>
    <property type="match status" value="1"/>
</dbReference>
<organism evidence="4 5">
    <name type="scientific">Agromyces kandeliae</name>
    <dbReference type="NCBI Taxonomy" id="2666141"/>
    <lineage>
        <taxon>Bacteria</taxon>
        <taxon>Bacillati</taxon>
        <taxon>Actinomycetota</taxon>
        <taxon>Actinomycetes</taxon>
        <taxon>Micrococcales</taxon>
        <taxon>Microbacteriaceae</taxon>
        <taxon>Agromyces</taxon>
    </lineage>
</organism>
<feature type="compositionally biased region" description="Basic and acidic residues" evidence="2">
    <location>
        <begin position="354"/>
        <end position="364"/>
    </location>
</feature>
<dbReference type="PANTHER" id="PTHR43353">
    <property type="entry name" value="SUCCINATE-SEMIALDEHYDE DEHYDROGENASE, MITOCHONDRIAL"/>
    <property type="match status" value="1"/>
</dbReference>
<dbReference type="AlphaFoldDB" id="A0A6L5R381"/>
<proteinExistence type="predicted"/>
<dbReference type="Pfam" id="PF00171">
    <property type="entry name" value="Aldedh"/>
    <property type="match status" value="1"/>
</dbReference>
<keyword evidence="1" id="KW-0560">Oxidoreductase</keyword>
<evidence type="ECO:0000256" key="1">
    <source>
        <dbReference type="ARBA" id="ARBA00023002"/>
    </source>
</evidence>
<feature type="compositionally biased region" description="Basic and acidic residues" evidence="2">
    <location>
        <begin position="46"/>
        <end position="66"/>
    </location>
</feature>
<dbReference type="Proteomes" id="UP000476511">
    <property type="component" value="Unassembled WGS sequence"/>
</dbReference>
<name>A0A6L5R381_9MICO</name>
<feature type="region of interest" description="Disordered" evidence="2">
    <location>
        <begin position="18"/>
        <end position="168"/>
    </location>
</feature>
<feature type="compositionally biased region" description="Basic residues" evidence="2">
    <location>
        <begin position="140"/>
        <end position="152"/>
    </location>
</feature>
<feature type="compositionally biased region" description="Basic residues" evidence="2">
    <location>
        <begin position="338"/>
        <end position="353"/>
    </location>
</feature>
<dbReference type="SUPFAM" id="SSF53720">
    <property type="entry name" value="ALDH-like"/>
    <property type="match status" value="1"/>
</dbReference>
<comment type="caution">
    <text evidence="4">The sequence shown here is derived from an EMBL/GenBank/DDBJ whole genome shotgun (WGS) entry which is preliminary data.</text>
</comment>
<feature type="domain" description="Aldehyde dehydrogenase" evidence="3">
    <location>
        <begin position="385"/>
        <end position="648"/>
    </location>
</feature>
<dbReference type="InterPro" id="IPR016163">
    <property type="entry name" value="Ald_DH_C"/>
</dbReference>
<sequence length="829" mass="89238">MAPGRPRPQLSRLLVRSAARHQRGVHRGATRLRGARRQGARLRQPAGREHRDGCLGRTAPIRDHRPARQPLRHRRMGLQHHDRRRAALRVPDGVDEPRARRVPGPVDGPDARDPRPARGRHPARQGARRRVLRDGLQPGRPRHDRHHARHRPAGGDGGAARRGAPRARRLLPRRGVALGPDAAVRQRLVRQVLLGDALPHVRGGVPRAPADVRRHRAARLRAREQLVAVRAHHLARTRLDARVRHRRPADVGLCQARPRVPSRSPRLDLGELARRPMGLGRRRAGRPRLGPPLLGRPRRGARAEPLRARAAHGADRAPCRPGRGPDCAPDGTCTGAAGRRRTHDRPRRGRGGHRRVECGGRRGGSDGNDGMTELTAPLLRPRFGVEDTGPDELAAATGRAALAATAVADAGAEVRRDWLERIADRIEEARADLRRIASIETRLPEQRLDVELDRTIRQLRFLGAEGVRAAGDEFLEEGFRRRTRPIGPVAVYAAGNFPFAFSVAGTDTASALAAGCPIVLKAHPGHPVTSATTAELIGDALTEAGAPEGTFAMVRGFDAGVRLVVDPAIRAGAFTGSQVGGRALFDAAAARPDPIPFYAELGSINPVVITRAALRARRNEIVSGFIDSFLLGMGQLCTKPGVVFLPEGHGLEPDLRAALRGRASRPMLSPSIAERFAERLGTAAAVTELVSEPGSAGTVLQTDLATFRATPALADEIFGPASLLVTVADDEETVDALASVDGALTATIHAEPEDGPLARRLVATAARLAGRIVWNGWPTGVQVIRSMQHGGPWPASTSPLHTSVGAFAVDRFRVPMVFQGVPDELVPVG</sequence>
<dbReference type="InterPro" id="IPR016161">
    <property type="entry name" value="Ald_DH/histidinol_DH"/>
</dbReference>
<reference evidence="4 5" key="1">
    <citation type="submission" date="2019-11" db="EMBL/GenBank/DDBJ databases">
        <title>Agromyces kandeliae sp. nov., isolated from mangrove soil.</title>
        <authorList>
            <person name="Wang R."/>
        </authorList>
    </citation>
    <scope>NUCLEOTIDE SEQUENCE [LARGE SCALE GENOMIC DNA]</scope>
    <source>
        <strain evidence="4 5">Q22</strain>
    </source>
</reference>
<evidence type="ECO:0000313" key="4">
    <source>
        <dbReference type="EMBL" id="MRX44392.1"/>
    </source>
</evidence>
<dbReference type="EMBL" id="WKJD01000016">
    <property type="protein sequence ID" value="MRX44392.1"/>
    <property type="molecule type" value="Genomic_DNA"/>
</dbReference>
<evidence type="ECO:0000256" key="2">
    <source>
        <dbReference type="SAM" id="MobiDB-lite"/>
    </source>
</evidence>
<dbReference type="InterPro" id="IPR050740">
    <property type="entry name" value="Aldehyde_DH_Superfamily"/>
</dbReference>
<feature type="compositionally biased region" description="Basic and acidic residues" evidence="2">
    <location>
        <begin position="301"/>
        <end position="318"/>
    </location>
</feature>
<dbReference type="GO" id="GO:0016620">
    <property type="term" value="F:oxidoreductase activity, acting on the aldehyde or oxo group of donors, NAD or NADP as acceptor"/>
    <property type="evidence" value="ECO:0007669"/>
    <property type="project" value="InterPro"/>
</dbReference>
<feature type="compositionally biased region" description="Basic residues" evidence="2">
    <location>
        <begin position="18"/>
        <end position="40"/>
    </location>
</feature>
<dbReference type="Gene3D" id="3.40.605.10">
    <property type="entry name" value="Aldehyde Dehydrogenase, Chain A, domain 1"/>
    <property type="match status" value="1"/>
</dbReference>
<dbReference type="InterPro" id="IPR016162">
    <property type="entry name" value="Ald_DH_N"/>
</dbReference>
<gene>
    <name evidence="4" type="ORF">GJR97_11720</name>
</gene>
<evidence type="ECO:0000313" key="5">
    <source>
        <dbReference type="Proteomes" id="UP000476511"/>
    </source>
</evidence>
<protein>
    <submittedName>
        <fullName evidence="4">Aldehyde dehydrogenase family protein</fullName>
    </submittedName>
</protein>
<accession>A0A6L5R381</accession>
<keyword evidence="5" id="KW-1185">Reference proteome</keyword>
<feature type="compositionally biased region" description="Basic residues" evidence="2">
    <location>
        <begin position="67"/>
        <end position="87"/>
    </location>
</feature>
<dbReference type="InterPro" id="IPR015590">
    <property type="entry name" value="Aldehyde_DH_dom"/>
</dbReference>